<dbReference type="Proteomes" id="UP000253606">
    <property type="component" value="Plasmid pACPOL3"/>
</dbReference>
<sequence length="97" mass="10851">MTTPENALTEEERKLLKAAVAHANANPSDCHVRIDRILYGFRTNLTEYAEVVTEPADKEKWETSLKCLISQDLLRHVSAGNQSWTYAVTDKGFAAAE</sequence>
<dbReference type="AlphaFoldDB" id="A0A2Z5GAT5"/>
<proteinExistence type="predicted"/>
<dbReference type="EMBL" id="CP030844">
    <property type="protein sequence ID" value="AXC16362.1"/>
    <property type="molecule type" value="Genomic_DNA"/>
</dbReference>
<dbReference type="RefSeq" id="WP_114211504.1">
    <property type="nucleotide sequence ID" value="NZ_CP030844.1"/>
</dbReference>
<protein>
    <submittedName>
        <fullName evidence="1">Uncharacterized protein</fullName>
    </submittedName>
</protein>
<organism evidence="1 2">
    <name type="scientific">Acidisarcina polymorpha</name>
    <dbReference type="NCBI Taxonomy" id="2211140"/>
    <lineage>
        <taxon>Bacteria</taxon>
        <taxon>Pseudomonadati</taxon>
        <taxon>Acidobacteriota</taxon>
        <taxon>Terriglobia</taxon>
        <taxon>Terriglobales</taxon>
        <taxon>Acidobacteriaceae</taxon>
        <taxon>Acidisarcina</taxon>
    </lineage>
</organism>
<evidence type="ECO:0000313" key="2">
    <source>
        <dbReference type="Proteomes" id="UP000253606"/>
    </source>
</evidence>
<accession>A0A2Z5GAT5</accession>
<keyword evidence="1" id="KW-0614">Plasmid</keyword>
<reference evidence="1 2" key="1">
    <citation type="journal article" date="2018" name="Front. Microbiol.">
        <title>Hydrolytic Capabilities as a Key to Environmental Success: Chitinolytic and Cellulolytic Acidobacteria From Acidic Sub-arctic Soils and Boreal Peatlands.</title>
        <authorList>
            <person name="Belova S.E."/>
            <person name="Ravin N.V."/>
            <person name="Pankratov T.A."/>
            <person name="Rakitin A.L."/>
            <person name="Ivanova A.A."/>
            <person name="Beletsky A.V."/>
            <person name="Mardanov A.V."/>
            <person name="Sinninghe Damste J.S."/>
            <person name="Dedysh S.N."/>
        </authorList>
    </citation>
    <scope>NUCLEOTIDE SEQUENCE [LARGE SCALE GENOMIC DNA]</scope>
    <source>
        <strain evidence="1 2">SBC82</strain>
        <plasmid evidence="2">pacpol3</plasmid>
    </source>
</reference>
<dbReference type="KEGG" id="abas:ACPOL_7170"/>
<geneLocation type="plasmid" evidence="2">
    <name>pacpol3</name>
</geneLocation>
<gene>
    <name evidence="1" type="ORF">ACPOL_7170</name>
</gene>
<keyword evidence="2" id="KW-1185">Reference proteome</keyword>
<evidence type="ECO:0000313" key="1">
    <source>
        <dbReference type="EMBL" id="AXC16362.1"/>
    </source>
</evidence>
<name>A0A2Z5GAT5_9BACT</name>